<evidence type="ECO:0000256" key="1">
    <source>
        <dbReference type="ARBA" id="ARBA00002901"/>
    </source>
</evidence>
<dbReference type="NCBIfam" id="NF045515">
    <property type="entry name" value="Glp_gephyrin"/>
    <property type="match status" value="1"/>
</dbReference>
<comment type="cofactor">
    <cofactor evidence="6">
        <name>Mg(2+)</name>
        <dbReference type="ChEBI" id="CHEBI:18420"/>
    </cofactor>
</comment>
<feature type="domain" description="MoaB/Mog" evidence="7">
    <location>
        <begin position="178"/>
        <end position="311"/>
    </location>
</feature>
<dbReference type="GO" id="GO:0006777">
    <property type="term" value="P:Mo-molybdopterin cofactor biosynthetic process"/>
    <property type="evidence" value="ECO:0007669"/>
    <property type="project" value="UniProtKB-UniRule"/>
</dbReference>
<evidence type="ECO:0000256" key="6">
    <source>
        <dbReference type="RuleBase" id="RU365090"/>
    </source>
</evidence>
<dbReference type="GO" id="GO:0005737">
    <property type="term" value="C:cytoplasm"/>
    <property type="evidence" value="ECO:0007669"/>
    <property type="project" value="TreeGrafter"/>
</dbReference>
<dbReference type="Gene3D" id="3.40.980.10">
    <property type="entry name" value="MoaB/Mog-like domain"/>
    <property type="match status" value="1"/>
</dbReference>
<organism evidence="8 9">
    <name type="scientific">Methylocaldum marinum</name>
    <dbReference type="NCBI Taxonomy" id="1432792"/>
    <lineage>
        <taxon>Bacteria</taxon>
        <taxon>Pseudomonadati</taxon>
        <taxon>Pseudomonadota</taxon>
        <taxon>Gammaproteobacteria</taxon>
        <taxon>Methylococcales</taxon>
        <taxon>Methylococcaceae</taxon>
        <taxon>Methylocaldum</taxon>
    </lineage>
</organism>
<dbReference type="SUPFAM" id="SSF63867">
    <property type="entry name" value="MoeA C-terminal domain-like"/>
    <property type="match status" value="1"/>
</dbReference>
<proteinExistence type="inferred from homology"/>
<dbReference type="Gene3D" id="3.90.105.10">
    <property type="entry name" value="Molybdopterin biosynthesis moea protein, domain 2"/>
    <property type="match status" value="1"/>
</dbReference>
<evidence type="ECO:0000313" key="8">
    <source>
        <dbReference type="EMBL" id="BBA35009.1"/>
    </source>
</evidence>
<comment type="pathway">
    <text evidence="2 6">Cofactor biosynthesis; molybdopterin biosynthesis.</text>
</comment>
<comment type="similarity">
    <text evidence="3 6">Belongs to the MoeA family.</text>
</comment>
<dbReference type="GO" id="GO:0046872">
    <property type="term" value="F:metal ion binding"/>
    <property type="evidence" value="ECO:0007669"/>
    <property type="project" value="UniProtKB-UniRule"/>
</dbReference>
<keyword evidence="6" id="KW-0479">Metal-binding</keyword>
<reference evidence="8 9" key="1">
    <citation type="submission" date="2016-12" db="EMBL/GenBank/DDBJ databases">
        <title>Genome sequencing of Methylocaldum marinum.</title>
        <authorList>
            <person name="Takeuchi M."/>
            <person name="Kamagata Y."/>
            <person name="Hiraoka S."/>
            <person name="Oshima K."/>
            <person name="Hattori M."/>
            <person name="Iwasaki W."/>
        </authorList>
    </citation>
    <scope>NUCLEOTIDE SEQUENCE [LARGE SCALE GENOMIC DNA]</scope>
    <source>
        <strain evidence="8 9">S8</strain>
    </source>
</reference>
<protein>
    <recommendedName>
        <fullName evidence="6">Molybdopterin molybdenumtransferase</fullName>
        <ecNumber evidence="6">2.10.1.1</ecNumber>
    </recommendedName>
</protein>
<dbReference type="Proteomes" id="UP000266313">
    <property type="component" value="Chromosome"/>
</dbReference>
<dbReference type="SUPFAM" id="SSF53218">
    <property type="entry name" value="Molybdenum cofactor biosynthesis proteins"/>
    <property type="match status" value="1"/>
</dbReference>
<dbReference type="CDD" id="cd00887">
    <property type="entry name" value="MoeA"/>
    <property type="match status" value="1"/>
</dbReference>
<dbReference type="Pfam" id="PF00994">
    <property type="entry name" value="MoCF_biosynth"/>
    <property type="match status" value="1"/>
</dbReference>
<dbReference type="GO" id="GO:0061599">
    <property type="term" value="F:molybdopterin molybdotransferase activity"/>
    <property type="evidence" value="ECO:0007669"/>
    <property type="project" value="UniProtKB-UniRule"/>
</dbReference>
<dbReference type="PANTHER" id="PTHR10192:SF19">
    <property type="entry name" value="MOLYBDOPTERIN BIOSYNTHESIS PROTEIN MJ0666-RELATED"/>
    <property type="match status" value="1"/>
</dbReference>
<dbReference type="InterPro" id="IPR001453">
    <property type="entry name" value="MoaB/Mog_dom"/>
</dbReference>
<keyword evidence="6" id="KW-0460">Magnesium</keyword>
<dbReference type="UniPathway" id="UPA00344"/>
<evidence type="ECO:0000313" key="9">
    <source>
        <dbReference type="Proteomes" id="UP000266313"/>
    </source>
</evidence>
<sequence>MKTFTRYESVDEVLNWLDRRVSALPSEPVAVSEACGRVLAETIPSPVDLPSFDRAAVDGYAVRGVETVGAGAYSPAVLQRLDAAPALPPGTTTRVAAGAPIPEGADTMVAASLGEEAGRFVNIATAVPPGENVVRRGKDLARGSPLLPQGRLLRPQDLALLAACGMDRIPVVRRPRIRLVISGDDLAIPGQERRAHQHFEAASPMLKALVARDGGEVEACLHLADDAIAEALRPENIDAMLIVGSSGEGWNDRAAEALETAGELAWHGIALEPGRSTGIGAVGNTPVFLLPGNPVACLCAYDLLAGRAIRRMGGRSTAWPYPVRRAALTKKISSELGSVDYCRVRLTPNGAEPVATGGNTRLSALAAADGFLLVPEDSEGYPAGAEVTLCLYNFLDSESNHVQ</sequence>
<evidence type="ECO:0000259" key="7">
    <source>
        <dbReference type="SMART" id="SM00852"/>
    </source>
</evidence>
<dbReference type="EMBL" id="AP017928">
    <property type="protein sequence ID" value="BBA35009.1"/>
    <property type="molecule type" value="Genomic_DNA"/>
</dbReference>
<name>A0A250KZ00_9GAMM</name>
<comment type="catalytic activity">
    <reaction evidence="5">
        <text>adenylyl-molybdopterin + molybdate = Mo-molybdopterin + AMP + H(+)</text>
        <dbReference type="Rhea" id="RHEA:35047"/>
        <dbReference type="ChEBI" id="CHEBI:15378"/>
        <dbReference type="ChEBI" id="CHEBI:36264"/>
        <dbReference type="ChEBI" id="CHEBI:62727"/>
        <dbReference type="ChEBI" id="CHEBI:71302"/>
        <dbReference type="ChEBI" id="CHEBI:456215"/>
        <dbReference type="EC" id="2.10.1.1"/>
    </reaction>
</comment>
<evidence type="ECO:0000256" key="2">
    <source>
        <dbReference type="ARBA" id="ARBA00005046"/>
    </source>
</evidence>
<dbReference type="OrthoDB" id="9804758at2"/>
<accession>A0A250KZ00</accession>
<dbReference type="InterPro" id="IPR005110">
    <property type="entry name" value="MoeA_linker/N"/>
</dbReference>
<keyword evidence="6" id="KW-0808">Transferase</keyword>
<dbReference type="Gene3D" id="2.170.190.11">
    <property type="entry name" value="Molybdopterin biosynthesis moea protein, domain 3"/>
    <property type="match status" value="1"/>
</dbReference>
<dbReference type="Pfam" id="PF03454">
    <property type="entry name" value="MoeA_C"/>
    <property type="match status" value="1"/>
</dbReference>
<gene>
    <name evidence="8" type="ORF">sS8_3066</name>
</gene>
<dbReference type="InterPro" id="IPR036425">
    <property type="entry name" value="MoaB/Mog-like_dom_sf"/>
</dbReference>
<dbReference type="RefSeq" id="WP_119630290.1">
    <property type="nucleotide sequence ID" value="NZ_AP017928.1"/>
</dbReference>
<comment type="function">
    <text evidence="1 6">Catalyzes the insertion of molybdate into adenylated molybdopterin with the concomitant release of AMP.</text>
</comment>
<dbReference type="InterPro" id="IPR038987">
    <property type="entry name" value="MoeA-like"/>
</dbReference>
<keyword evidence="6" id="KW-0500">Molybdenum</keyword>
<evidence type="ECO:0000256" key="3">
    <source>
        <dbReference type="ARBA" id="ARBA00010763"/>
    </source>
</evidence>
<dbReference type="Gene3D" id="2.40.340.10">
    <property type="entry name" value="MoeA, C-terminal, domain IV"/>
    <property type="match status" value="1"/>
</dbReference>
<dbReference type="KEGG" id="mmai:sS8_3066"/>
<dbReference type="InterPro" id="IPR005111">
    <property type="entry name" value="MoeA_C_domain_IV"/>
</dbReference>
<dbReference type="SUPFAM" id="SSF63882">
    <property type="entry name" value="MoeA N-terminal region -like"/>
    <property type="match status" value="1"/>
</dbReference>
<dbReference type="PANTHER" id="PTHR10192">
    <property type="entry name" value="MOLYBDOPTERIN BIOSYNTHESIS PROTEIN"/>
    <property type="match status" value="1"/>
</dbReference>
<keyword evidence="9" id="KW-1185">Reference proteome</keyword>
<evidence type="ECO:0000256" key="5">
    <source>
        <dbReference type="ARBA" id="ARBA00047317"/>
    </source>
</evidence>
<dbReference type="InterPro" id="IPR036135">
    <property type="entry name" value="MoeA_linker/N_sf"/>
</dbReference>
<dbReference type="AlphaFoldDB" id="A0A250KZ00"/>
<keyword evidence="4 6" id="KW-0501">Molybdenum cofactor biosynthesis</keyword>
<evidence type="ECO:0000256" key="4">
    <source>
        <dbReference type="ARBA" id="ARBA00023150"/>
    </source>
</evidence>
<dbReference type="InterPro" id="IPR036688">
    <property type="entry name" value="MoeA_C_domain_IV_sf"/>
</dbReference>
<dbReference type="Pfam" id="PF03453">
    <property type="entry name" value="MoeA_N"/>
    <property type="match status" value="1"/>
</dbReference>
<dbReference type="SMART" id="SM00852">
    <property type="entry name" value="MoCF_biosynth"/>
    <property type="match status" value="1"/>
</dbReference>
<dbReference type="EC" id="2.10.1.1" evidence="6"/>